<gene>
    <name evidence="1" type="ORF">CTI12_AA513050</name>
</gene>
<proteinExistence type="predicted"/>
<evidence type="ECO:0000313" key="1">
    <source>
        <dbReference type="EMBL" id="PWA45964.1"/>
    </source>
</evidence>
<dbReference type="Proteomes" id="UP000245207">
    <property type="component" value="Unassembled WGS sequence"/>
</dbReference>
<sequence length="95" mass="9455">MILYPNLAGASPDLLSEISDLAGGTFRSMVLSEGASDSSGVGRSDSSGCVEGFCLSSVSGDGGGFVDLAGAGSGARHGYTGVNGFVVFLMVAWLK</sequence>
<dbReference type="AlphaFoldDB" id="A0A2U1LAC3"/>
<dbReference type="EMBL" id="PKPP01010515">
    <property type="protein sequence ID" value="PWA45964.1"/>
    <property type="molecule type" value="Genomic_DNA"/>
</dbReference>
<accession>A0A2U1LAC3</accession>
<evidence type="ECO:0000313" key="2">
    <source>
        <dbReference type="Proteomes" id="UP000245207"/>
    </source>
</evidence>
<comment type="caution">
    <text evidence="1">The sequence shown here is derived from an EMBL/GenBank/DDBJ whole genome shotgun (WGS) entry which is preliminary data.</text>
</comment>
<reference evidence="1 2" key="1">
    <citation type="journal article" date="2018" name="Mol. Plant">
        <title>The genome of Artemisia annua provides insight into the evolution of Asteraceae family and artemisinin biosynthesis.</title>
        <authorList>
            <person name="Shen Q."/>
            <person name="Zhang L."/>
            <person name="Liao Z."/>
            <person name="Wang S."/>
            <person name="Yan T."/>
            <person name="Shi P."/>
            <person name="Liu M."/>
            <person name="Fu X."/>
            <person name="Pan Q."/>
            <person name="Wang Y."/>
            <person name="Lv Z."/>
            <person name="Lu X."/>
            <person name="Zhang F."/>
            <person name="Jiang W."/>
            <person name="Ma Y."/>
            <person name="Chen M."/>
            <person name="Hao X."/>
            <person name="Li L."/>
            <person name="Tang Y."/>
            <person name="Lv G."/>
            <person name="Zhou Y."/>
            <person name="Sun X."/>
            <person name="Brodelius P.E."/>
            <person name="Rose J.K.C."/>
            <person name="Tang K."/>
        </authorList>
    </citation>
    <scope>NUCLEOTIDE SEQUENCE [LARGE SCALE GENOMIC DNA]</scope>
    <source>
        <strain evidence="2">cv. Huhao1</strain>
        <tissue evidence="1">Leaf</tissue>
    </source>
</reference>
<name>A0A2U1LAC3_ARTAN</name>
<organism evidence="1 2">
    <name type="scientific">Artemisia annua</name>
    <name type="common">Sweet wormwood</name>
    <dbReference type="NCBI Taxonomy" id="35608"/>
    <lineage>
        <taxon>Eukaryota</taxon>
        <taxon>Viridiplantae</taxon>
        <taxon>Streptophyta</taxon>
        <taxon>Embryophyta</taxon>
        <taxon>Tracheophyta</taxon>
        <taxon>Spermatophyta</taxon>
        <taxon>Magnoliopsida</taxon>
        <taxon>eudicotyledons</taxon>
        <taxon>Gunneridae</taxon>
        <taxon>Pentapetalae</taxon>
        <taxon>asterids</taxon>
        <taxon>campanulids</taxon>
        <taxon>Asterales</taxon>
        <taxon>Asteraceae</taxon>
        <taxon>Asteroideae</taxon>
        <taxon>Anthemideae</taxon>
        <taxon>Artemisiinae</taxon>
        <taxon>Artemisia</taxon>
    </lineage>
</organism>
<keyword evidence="2" id="KW-1185">Reference proteome</keyword>
<protein>
    <submittedName>
        <fullName evidence="1">Uncharacterized protein</fullName>
    </submittedName>
</protein>